<feature type="region of interest" description="Disordered" evidence="7">
    <location>
        <begin position="586"/>
        <end position="639"/>
    </location>
</feature>
<dbReference type="PROSITE" id="PS51683">
    <property type="entry name" value="SAM_OMT_II"/>
    <property type="match status" value="1"/>
</dbReference>
<dbReference type="InterPro" id="IPR036188">
    <property type="entry name" value="FAD/NAD-bd_sf"/>
</dbReference>
<gene>
    <name evidence="10" type="ORF">LTR84_008135</name>
</gene>
<evidence type="ECO:0000256" key="3">
    <source>
        <dbReference type="ARBA" id="ARBA00022679"/>
    </source>
</evidence>
<sequence>MTDIPQSTTVLVAGGGPGGSFAASALALEGIDVVVLEADKFPRYHIGESMLPSMRYYLKLIDAYEKWNSHGFRIKNGAAFKLNWSRPEAYTDFIAAGGPQGHAWNVIRSEGDELLFKHAGEVGAKIFDQTKVDSIEFESRDESTSSALANPGQPIAATWKRKDGTTGKISFKYFVDASGRQGLLSTKYLKNRHYNQGLKNIANWGYWKGAGAYGTGTKREGSPYFEALKGKIEQFLNFSSLTFSALSCANANFLSIDSAGWVWFIPLHDGTWSVGIVQNQDQATAKKRELGSPSSKDFYLHSLNLVPGIKELIGEGELVSEIKSASDWSYSASHYAFPYARVVGDAGAFIDPFFSTGVHLAIHGGLSAATTISASIRGDTTEEQAAQWHSQKTATSYTRFLVVVSSALKQIRLGDEPVLSDFDEQSFDRAFDLFRPVIQGTVDADTKGGLTQEVVSKTIEFAFRSFLNIDPELKESLVQKLKSANLNIDANDESTNAAIDEIQKSLTPEESDALNVLRGRKMLRHEDIINVENFTKDSIGGWVAVLERGKLGLKRGEAEKLRKADLFSVGFLERDTPDVDKFLTEKKKNGAEEASSVNGTANGDSHTTNGASNGINGSHVSNEGSNGHPTPQNPALGKLLSPVLGDGLSLDESSRHFLIETFHEAAEKLETPHDTMRRLADTGRQLSLIKIGNSLGVFEALAKSDSPLSIDQLAKPTGGDPQLVRRLLRYFTGHRFVKEVNKDHFAATQHTKTLADSGIASTLEFFRVVSNPAFHVLPEFLEENGYQSPGNGISSFHKSVDTDLNFFAWAKGNPKILKLLQGVISVHKEGDWLSAIPFSEAIASTDKDRKIFVDINGNVGLQSRRLLAAYPELAGRIVLEDRAEAVKFSPPIEGVEKVGHDVFTPQPVKGAKYYYLNAVLQTLDDEPAVALLKNIVPALGPDSQILLDEVVLAETGANLYPIGLDIQMLAIFGSKVRTLEQWLSLLDRAGLKAQEVKAYTPVMRFSIIFAVAK</sequence>
<dbReference type="Gene3D" id="3.40.50.150">
    <property type="entry name" value="Vaccinia Virus protein VP39"/>
    <property type="match status" value="1"/>
</dbReference>
<dbReference type="Gene3D" id="1.10.10.10">
    <property type="entry name" value="Winged helix-like DNA-binding domain superfamily/Winged helix DNA-binding domain"/>
    <property type="match status" value="1"/>
</dbReference>
<proteinExistence type="inferred from homology"/>
<keyword evidence="5" id="KW-0560">Oxidoreductase</keyword>
<dbReference type="SUPFAM" id="SSF53335">
    <property type="entry name" value="S-adenosyl-L-methionine-dependent methyltransferases"/>
    <property type="match status" value="1"/>
</dbReference>
<accession>A0AAV9NNP0</accession>
<evidence type="ECO:0000313" key="10">
    <source>
        <dbReference type="EMBL" id="KAK5061591.1"/>
    </source>
</evidence>
<evidence type="ECO:0000313" key="11">
    <source>
        <dbReference type="Proteomes" id="UP001358417"/>
    </source>
</evidence>
<evidence type="ECO:0000259" key="8">
    <source>
        <dbReference type="Pfam" id="PF00891"/>
    </source>
</evidence>
<keyword evidence="4" id="KW-0949">S-adenosyl-L-methionine</keyword>
<evidence type="ECO:0000256" key="1">
    <source>
        <dbReference type="ARBA" id="ARBA00005706"/>
    </source>
</evidence>
<dbReference type="GO" id="GO:0032259">
    <property type="term" value="P:methylation"/>
    <property type="evidence" value="ECO:0007669"/>
    <property type="project" value="UniProtKB-KW"/>
</dbReference>
<dbReference type="Pfam" id="PF08100">
    <property type="entry name" value="Dimerisation"/>
    <property type="match status" value="1"/>
</dbReference>
<evidence type="ECO:0000256" key="6">
    <source>
        <dbReference type="ARBA" id="ARBA00023033"/>
    </source>
</evidence>
<dbReference type="PANTHER" id="PTHR43747:SF5">
    <property type="entry name" value="FAD-BINDING DOMAIN-CONTAINING PROTEIN"/>
    <property type="match status" value="1"/>
</dbReference>
<feature type="domain" description="O-methyltransferase C-terminal" evidence="8">
    <location>
        <begin position="851"/>
        <end position="991"/>
    </location>
</feature>
<name>A0AAV9NNP0_9EURO</name>
<dbReference type="Pfam" id="PF00891">
    <property type="entry name" value="Methyltransf_2"/>
    <property type="match status" value="1"/>
</dbReference>
<keyword evidence="3" id="KW-0808">Transferase</keyword>
<dbReference type="GeneID" id="89976300"/>
<dbReference type="Gene3D" id="3.50.50.60">
    <property type="entry name" value="FAD/NAD(P)-binding domain"/>
    <property type="match status" value="1"/>
</dbReference>
<comment type="similarity">
    <text evidence="1">Belongs to the flavin-dependent halogenase family.</text>
</comment>
<dbReference type="Pfam" id="PF04820">
    <property type="entry name" value="Trp_halogenase"/>
    <property type="match status" value="1"/>
</dbReference>
<dbReference type="InterPro" id="IPR036390">
    <property type="entry name" value="WH_DNA-bd_sf"/>
</dbReference>
<evidence type="ECO:0000256" key="4">
    <source>
        <dbReference type="ARBA" id="ARBA00022691"/>
    </source>
</evidence>
<evidence type="ECO:0000256" key="5">
    <source>
        <dbReference type="ARBA" id="ARBA00023002"/>
    </source>
</evidence>
<comment type="caution">
    <text evidence="10">The sequence shown here is derived from an EMBL/GenBank/DDBJ whole genome shotgun (WGS) entry which is preliminary data.</text>
</comment>
<dbReference type="InterPro" id="IPR016461">
    <property type="entry name" value="COMT-like"/>
</dbReference>
<feature type="domain" description="O-methyltransferase dimerisation" evidence="9">
    <location>
        <begin position="694"/>
        <end position="754"/>
    </location>
</feature>
<feature type="compositionally biased region" description="Polar residues" evidence="7">
    <location>
        <begin position="595"/>
        <end position="630"/>
    </location>
</feature>
<dbReference type="EMBL" id="JAVRRD010000003">
    <property type="protein sequence ID" value="KAK5061591.1"/>
    <property type="molecule type" value="Genomic_DNA"/>
</dbReference>
<dbReference type="PANTHER" id="PTHR43747">
    <property type="entry name" value="FAD-BINDING PROTEIN"/>
    <property type="match status" value="1"/>
</dbReference>
<dbReference type="InterPro" id="IPR050816">
    <property type="entry name" value="Flavin-dep_Halogenase_NPB"/>
</dbReference>
<evidence type="ECO:0008006" key="12">
    <source>
        <dbReference type="Google" id="ProtNLM"/>
    </source>
</evidence>
<dbReference type="InterPro" id="IPR001077">
    <property type="entry name" value="COMT_C"/>
</dbReference>
<evidence type="ECO:0000256" key="7">
    <source>
        <dbReference type="SAM" id="MobiDB-lite"/>
    </source>
</evidence>
<keyword evidence="6" id="KW-0503">Monooxygenase</keyword>
<dbReference type="SUPFAM" id="SSF51905">
    <property type="entry name" value="FAD/NAD(P)-binding domain"/>
    <property type="match status" value="1"/>
</dbReference>
<protein>
    <recommendedName>
        <fullName evidence="12">O-methyltransferase domain-containing protein</fullName>
    </recommendedName>
</protein>
<dbReference type="InterPro" id="IPR029063">
    <property type="entry name" value="SAM-dependent_MTases_sf"/>
</dbReference>
<reference evidence="10 11" key="1">
    <citation type="submission" date="2023-08" db="EMBL/GenBank/DDBJ databases">
        <title>Black Yeasts Isolated from many extreme environments.</title>
        <authorList>
            <person name="Coleine C."/>
            <person name="Stajich J.E."/>
            <person name="Selbmann L."/>
        </authorList>
    </citation>
    <scope>NUCLEOTIDE SEQUENCE [LARGE SCALE GENOMIC DNA]</scope>
    <source>
        <strain evidence="10 11">CCFEE 5792</strain>
    </source>
</reference>
<evidence type="ECO:0000256" key="2">
    <source>
        <dbReference type="ARBA" id="ARBA00022603"/>
    </source>
</evidence>
<dbReference type="SUPFAM" id="SSF46785">
    <property type="entry name" value="Winged helix' DNA-binding domain"/>
    <property type="match status" value="1"/>
</dbReference>
<dbReference type="RefSeq" id="XP_064710688.1">
    <property type="nucleotide sequence ID" value="XM_064851685.1"/>
</dbReference>
<dbReference type="InterPro" id="IPR036388">
    <property type="entry name" value="WH-like_DNA-bd_sf"/>
</dbReference>
<dbReference type="InterPro" id="IPR006905">
    <property type="entry name" value="Flavin_halogenase"/>
</dbReference>
<evidence type="ECO:0000259" key="9">
    <source>
        <dbReference type="Pfam" id="PF08100"/>
    </source>
</evidence>
<dbReference type="InterPro" id="IPR012967">
    <property type="entry name" value="COMT_dimerisation"/>
</dbReference>
<keyword evidence="2" id="KW-0489">Methyltransferase</keyword>
<organism evidence="10 11">
    <name type="scientific">Exophiala bonariae</name>
    <dbReference type="NCBI Taxonomy" id="1690606"/>
    <lineage>
        <taxon>Eukaryota</taxon>
        <taxon>Fungi</taxon>
        <taxon>Dikarya</taxon>
        <taxon>Ascomycota</taxon>
        <taxon>Pezizomycotina</taxon>
        <taxon>Eurotiomycetes</taxon>
        <taxon>Chaetothyriomycetidae</taxon>
        <taxon>Chaetothyriales</taxon>
        <taxon>Herpotrichiellaceae</taxon>
        <taxon>Exophiala</taxon>
    </lineage>
</organism>
<dbReference type="AlphaFoldDB" id="A0AAV9NNP0"/>
<dbReference type="GO" id="GO:0008171">
    <property type="term" value="F:O-methyltransferase activity"/>
    <property type="evidence" value="ECO:0007669"/>
    <property type="project" value="InterPro"/>
</dbReference>
<dbReference type="Proteomes" id="UP001358417">
    <property type="component" value="Unassembled WGS sequence"/>
</dbReference>
<dbReference type="GO" id="GO:0004497">
    <property type="term" value="F:monooxygenase activity"/>
    <property type="evidence" value="ECO:0007669"/>
    <property type="project" value="UniProtKB-KW"/>
</dbReference>
<keyword evidence="11" id="KW-1185">Reference proteome</keyword>
<dbReference type="GO" id="GO:0046983">
    <property type="term" value="F:protein dimerization activity"/>
    <property type="evidence" value="ECO:0007669"/>
    <property type="project" value="InterPro"/>
</dbReference>